<dbReference type="PROSITE" id="PS51745">
    <property type="entry name" value="PB1"/>
    <property type="match status" value="1"/>
</dbReference>
<feature type="compositionally biased region" description="Acidic residues" evidence="1">
    <location>
        <begin position="431"/>
        <end position="447"/>
    </location>
</feature>
<feature type="domain" description="PB1" evidence="2">
    <location>
        <begin position="9"/>
        <end position="94"/>
    </location>
</feature>
<evidence type="ECO:0000256" key="1">
    <source>
        <dbReference type="SAM" id="MobiDB-lite"/>
    </source>
</evidence>
<feature type="compositionally biased region" description="Low complexity" evidence="1">
    <location>
        <begin position="331"/>
        <end position="340"/>
    </location>
</feature>
<reference evidence="3" key="1">
    <citation type="submission" date="2022-08" db="EMBL/GenBank/DDBJ databases">
        <title>Novel sulfate-reducing endosymbionts in the free-living metamonad Anaeramoeba.</title>
        <authorList>
            <person name="Jerlstrom-Hultqvist J."/>
            <person name="Cepicka I."/>
            <person name="Gallot-Lavallee L."/>
            <person name="Salas-Leiva D."/>
            <person name="Curtis B.A."/>
            <person name="Zahonova K."/>
            <person name="Pipaliya S."/>
            <person name="Dacks J."/>
            <person name="Roger A.J."/>
        </authorList>
    </citation>
    <scope>NUCLEOTIDE SEQUENCE</scope>
    <source>
        <strain evidence="3">Schooner1</strain>
    </source>
</reference>
<feature type="region of interest" description="Disordered" evidence="1">
    <location>
        <begin position="327"/>
        <end position="346"/>
    </location>
</feature>
<dbReference type="InterPro" id="IPR053793">
    <property type="entry name" value="PB1-like"/>
</dbReference>
<dbReference type="Proteomes" id="UP001150062">
    <property type="component" value="Unassembled WGS sequence"/>
</dbReference>
<protein>
    <recommendedName>
        <fullName evidence="2">PB1 domain-containing protein</fullName>
    </recommendedName>
</protein>
<dbReference type="EMBL" id="JAOAOG010000015">
    <property type="protein sequence ID" value="KAJ6254998.1"/>
    <property type="molecule type" value="Genomic_DNA"/>
</dbReference>
<name>A0ABQ8ZDZ6_9EUKA</name>
<feature type="compositionally biased region" description="Acidic residues" evidence="1">
    <location>
        <begin position="403"/>
        <end position="413"/>
    </location>
</feature>
<keyword evidence="4" id="KW-1185">Reference proteome</keyword>
<accession>A0ABQ8ZDZ6</accession>
<dbReference type="Pfam" id="PF00564">
    <property type="entry name" value="PB1"/>
    <property type="match status" value="1"/>
</dbReference>
<feature type="compositionally biased region" description="Low complexity" evidence="1">
    <location>
        <begin position="414"/>
        <end position="430"/>
    </location>
</feature>
<evidence type="ECO:0000313" key="4">
    <source>
        <dbReference type="Proteomes" id="UP001150062"/>
    </source>
</evidence>
<comment type="caution">
    <text evidence="3">The sequence shown here is derived from an EMBL/GenBank/DDBJ whole genome shotgun (WGS) entry which is preliminary data.</text>
</comment>
<feature type="compositionally biased region" description="Polar residues" evidence="1">
    <location>
        <begin position="448"/>
        <end position="457"/>
    </location>
</feature>
<dbReference type="InterPro" id="IPR000270">
    <property type="entry name" value="PB1_dom"/>
</dbReference>
<organism evidence="3 4">
    <name type="scientific">Anaeramoeba flamelloides</name>
    <dbReference type="NCBI Taxonomy" id="1746091"/>
    <lineage>
        <taxon>Eukaryota</taxon>
        <taxon>Metamonada</taxon>
        <taxon>Anaeramoebidae</taxon>
        <taxon>Anaeramoeba</taxon>
    </lineage>
</organism>
<evidence type="ECO:0000313" key="3">
    <source>
        <dbReference type="EMBL" id="KAJ6254998.1"/>
    </source>
</evidence>
<sequence length="464" mass="54405">MINNNPPKTIQVKAFFNQQYRRFSIPTDCEIDELWDFFYQVLKIPLEDREKYQLHYEDDEKEYILFSSTYELKEAIKYFGEQKNPIFRLTITKVDQITSRIPQNFLQSYDPLYGSSVNNSYQSFVKSLPNRRPSSSKRNQNYTKQPYFVPVILSSYLNGYILEDKAIIKTLMDNEDVVKWFKENLKQFTDCSFDLSKYGGTQIEVYQVQIQSMIELTKFDEETAKLIQKVADNWKNRIIMIRSQLGSGQLINFFKNNAIDHLQLLFNTKNIYPLPTGLKAKSEPTFSGQKWKNYNPIKSTSDRNGFESGIKQNKFIKTESNFFKSSGPKWSRNSLNNINSKNKKPAFGSGNSHLSLFKNFNLKNTNSNGIIKNILNPLPKVPSIFQTNKNQYQNQFNEKRNDDDDDDDDDDENNNNNNSNNNNNNNNNNVEYDEKEEEIKEELDLSNDFDQQLQITPKQFKDDN</sequence>
<dbReference type="Gene3D" id="3.10.20.90">
    <property type="entry name" value="Phosphatidylinositol 3-kinase Catalytic Subunit, Chain A, domain 1"/>
    <property type="match status" value="1"/>
</dbReference>
<gene>
    <name evidence="3" type="ORF">M0813_11783</name>
</gene>
<dbReference type="SMART" id="SM00666">
    <property type="entry name" value="PB1"/>
    <property type="match status" value="1"/>
</dbReference>
<feature type="region of interest" description="Disordered" evidence="1">
    <location>
        <begin position="396"/>
        <end position="464"/>
    </location>
</feature>
<dbReference type="SUPFAM" id="SSF54277">
    <property type="entry name" value="CAD &amp; PB1 domains"/>
    <property type="match status" value="1"/>
</dbReference>
<proteinExistence type="predicted"/>
<evidence type="ECO:0000259" key="2">
    <source>
        <dbReference type="PROSITE" id="PS51745"/>
    </source>
</evidence>